<evidence type="ECO:0000256" key="2">
    <source>
        <dbReference type="ARBA" id="ARBA00022692"/>
    </source>
</evidence>
<dbReference type="Gene3D" id="1.10.357.140">
    <property type="entry name" value="UbiA prenyltransferase"/>
    <property type="match status" value="1"/>
</dbReference>
<name>F8AJB8_PYRYC</name>
<dbReference type="eggNOG" id="arCOG00476">
    <property type="taxonomic scope" value="Archaea"/>
</dbReference>
<evidence type="ECO:0000256" key="5">
    <source>
        <dbReference type="SAM" id="Phobius"/>
    </source>
</evidence>
<reference evidence="6 7" key="1">
    <citation type="journal article" date="2011" name="J. Bacteriol.">
        <title>Complete genome sequence of the obligate piezophilic hyperthermophilic archaeon Pyrococcus yayanosii CH1.</title>
        <authorList>
            <person name="Jun X."/>
            <person name="Lupeng L."/>
            <person name="Minjuan X."/>
            <person name="Oger P."/>
            <person name="Fengping W."/>
            <person name="Jebbar M."/>
            <person name="Xiang X."/>
        </authorList>
    </citation>
    <scope>NUCLEOTIDE SEQUENCE [LARGE SCALE GENOMIC DNA]</scope>
    <source>
        <strain evidence="7">CH1 / JCM 16557</strain>
    </source>
</reference>
<evidence type="ECO:0000313" key="6">
    <source>
        <dbReference type="EMBL" id="AEH24565.1"/>
    </source>
</evidence>
<feature type="transmembrane region" description="Helical" evidence="5">
    <location>
        <begin position="208"/>
        <end position="234"/>
    </location>
</feature>
<dbReference type="GO" id="GO:0016765">
    <property type="term" value="F:transferase activity, transferring alkyl or aryl (other than methyl) groups"/>
    <property type="evidence" value="ECO:0007669"/>
    <property type="project" value="InterPro"/>
</dbReference>
<protein>
    <submittedName>
        <fullName evidence="6">4-hydroxybenzoate octaprenyltransferase</fullName>
    </submittedName>
</protein>
<proteinExistence type="predicted"/>
<dbReference type="HOGENOM" id="CLU_1060153_0_0_2"/>
<keyword evidence="4 5" id="KW-0472">Membrane</keyword>
<dbReference type="OrthoDB" id="305381at2157"/>
<dbReference type="PANTHER" id="PTHR42723:SF1">
    <property type="entry name" value="CHLOROPHYLL SYNTHASE, CHLOROPLASTIC"/>
    <property type="match status" value="1"/>
</dbReference>
<comment type="subcellular location">
    <subcellularLocation>
        <location evidence="1">Cell membrane</location>
        <topology evidence="1">Multi-pass membrane protein</topology>
    </subcellularLocation>
</comment>
<feature type="transmembrane region" description="Helical" evidence="5">
    <location>
        <begin position="109"/>
        <end position="124"/>
    </location>
</feature>
<dbReference type="InterPro" id="IPR050475">
    <property type="entry name" value="Prenyltransferase_related"/>
</dbReference>
<dbReference type="Proteomes" id="UP000008386">
    <property type="component" value="Chromosome"/>
</dbReference>
<dbReference type="Gene3D" id="1.20.120.1780">
    <property type="entry name" value="UbiA prenyltransferase"/>
    <property type="match status" value="1"/>
</dbReference>
<feature type="transmembrane region" description="Helical" evidence="5">
    <location>
        <begin position="81"/>
        <end position="103"/>
    </location>
</feature>
<keyword evidence="6" id="KW-0808">Transferase</keyword>
<dbReference type="RefSeq" id="WP_013905622.1">
    <property type="nucleotide sequence ID" value="NC_015680.1"/>
</dbReference>
<evidence type="ECO:0000256" key="1">
    <source>
        <dbReference type="ARBA" id="ARBA00004651"/>
    </source>
</evidence>
<dbReference type="GeneID" id="10837455"/>
<dbReference type="EMBL" id="CP002779">
    <property type="protein sequence ID" value="AEH24565.1"/>
    <property type="molecule type" value="Genomic_DNA"/>
</dbReference>
<dbReference type="InterPro" id="IPR044878">
    <property type="entry name" value="UbiA_sf"/>
</dbReference>
<dbReference type="AlphaFoldDB" id="F8AJB8"/>
<dbReference type="Pfam" id="PF01040">
    <property type="entry name" value="UbiA"/>
    <property type="match status" value="1"/>
</dbReference>
<keyword evidence="3 5" id="KW-1133">Transmembrane helix</keyword>
<evidence type="ECO:0000256" key="4">
    <source>
        <dbReference type="ARBA" id="ARBA00023136"/>
    </source>
</evidence>
<evidence type="ECO:0000313" key="7">
    <source>
        <dbReference type="Proteomes" id="UP000008386"/>
    </source>
</evidence>
<feature type="transmembrane region" description="Helical" evidence="5">
    <location>
        <begin position="136"/>
        <end position="157"/>
    </location>
</feature>
<organism evidence="6 7">
    <name type="scientific">Pyrococcus yayanosii (strain CH1 / JCM 16557)</name>
    <dbReference type="NCBI Taxonomy" id="529709"/>
    <lineage>
        <taxon>Archaea</taxon>
        <taxon>Methanobacteriati</taxon>
        <taxon>Methanobacteriota</taxon>
        <taxon>Thermococci</taxon>
        <taxon>Thermococcales</taxon>
        <taxon>Thermococcaceae</taxon>
        <taxon>Pyrococcus</taxon>
    </lineage>
</organism>
<keyword evidence="2 5" id="KW-0812">Transmembrane</keyword>
<evidence type="ECO:0000256" key="3">
    <source>
        <dbReference type="ARBA" id="ARBA00022989"/>
    </source>
</evidence>
<feature type="transmembrane region" description="Helical" evidence="5">
    <location>
        <begin position="240"/>
        <end position="257"/>
    </location>
</feature>
<dbReference type="STRING" id="529709.PYCH_08800"/>
<dbReference type="PANTHER" id="PTHR42723">
    <property type="entry name" value="CHLOROPHYLL SYNTHASE"/>
    <property type="match status" value="1"/>
</dbReference>
<dbReference type="InterPro" id="IPR000537">
    <property type="entry name" value="UbiA_prenyltransferase"/>
</dbReference>
<keyword evidence="7" id="KW-1185">Reference proteome</keyword>
<accession>F8AJB8</accession>
<gene>
    <name evidence="6" type="ordered locus">PYCH_08800</name>
</gene>
<feature type="transmembrane region" description="Helical" evidence="5">
    <location>
        <begin position="35"/>
        <end position="55"/>
    </location>
</feature>
<dbReference type="KEGG" id="pya:PYCH_08800"/>
<dbReference type="GO" id="GO:0005886">
    <property type="term" value="C:plasma membrane"/>
    <property type="evidence" value="ECO:0007669"/>
    <property type="project" value="UniProtKB-SubCell"/>
</dbReference>
<sequence>MLRAVIKNTRILDGRAFIGMGILGLTMNLSSNLDALRALFLIISLILYVAYAFAINNCFDADTDSVNLVKRRKNPVANGELSFRAGILSAVLMAVAGLSLAAFLGLGELAIYLSMVFLATIYSAPPRLKARPVTDVLSHGVFFGALPFLYGASLDGIMTRQELIMALAITFYSLALELRNHLEDYESDLRAGLRTTPIVIGKTASERFVLIFSCISIGLLLAPLNPAFGAISIMTLGVRVRVLDAIVASLLLMHLLLRVMGV</sequence>